<dbReference type="InterPro" id="IPR036397">
    <property type="entry name" value="RNaseH_sf"/>
</dbReference>
<dbReference type="AlphaFoldDB" id="A9UYZ2"/>
<dbReference type="InterPro" id="IPR036361">
    <property type="entry name" value="SAP_dom_sf"/>
</dbReference>
<dbReference type="EMBL" id="CH991550">
    <property type="protein sequence ID" value="EDQ89693.1"/>
    <property type="molecule type" value="Genomic_DNA"/>
</dbReference>
<dbReference type="InterPro" id="IPR051274">
    <property type="entry name" value="3-5_Exoribonuclease"/>
</dbReference>
<dbReference type="Gene3D" id="1.10.720.30">
    <property type="entry name" value="SAP domain"/>
    <property type="match status" value="1"/>
</dbReference>
<protein>
    <recommendedName>
        <fullName evidence="5">Exonuclease domain-containing protein</fullName>
    </recommendedName>
</protein>
<feature type="domain" description="Exonuclease" evidence="5">
    <location>
        <begin position="100"/>
        <end position="299"/>
    </location>
</feature>
<dbReference type="PANTHER" id="PTHR23044">
    <property type="entry name" value="3'-5' EXONUCLEASE ERI1-RELATED"/>
    <property type="match status" value="1"/>
</dbReference>
<dbReference type="STRING" id="81824.A9UYZ2"/>
<dbReference type="FunCoup" id="A9UYZ2">
    <property type="interactions" value="1042"/>
</dbReference>
<organism evidence="6 7">
    <name type="scientific">Monosiga brevicollis</name>
    <name type="common">Choanoflagellate</name>
    <dbReference type="NCBI Taxonomy" id="81824"/>
    <lineage>
        <taxon>Eukaryota</taxon>
        <taxon>Choanoflagellata</taxon>
        <taxon>Craspedida</taxon>
        <taxon>Salpingoecidae</taxon>
        <taxon>Monosiga</taxon>
    </lineage>
</organism>
<keyword evidence="3" id="KW-0269">Exonuclease</keyword>
<evidence type="ECO:0000256" key="1">
    <source>
        <dbReference type="ARBA" id="ARBA00022722"/>
    </source>
</evidence>
<evidence type="ECO:0000256" key="3">
    <source>
        <dbReference type="ARBA" id="ARBA00022839"/>
    </source>
</evidence>
<dbReference type="KEGG" id="mbr:MONBRDRAFT_25291"/>
<dbReference type="GeneID" id="5890796"/>
<dbReference type="SMART" id="SM00479">
    <property type="entry name" value="EXOIII"/>
    <property type="match status" value="1"/>
</dbReference>
<dbReference type="InParanoid" id="A9UYZ2"/>
<dbReference type="Pfam" id="PF00929">
    <property type="entry name" value="RNase_T"/>
    <property type="match status" value="1"/>
</dbReference>
<reference evidence="6 7" key="1">
    <citation type="journal article" date="2008" name="Nature">
        <title>The genome of the choanoflagellate Monosiga brevicollis and the origin of metazoans.</title>
        <authorList>
            <consortium name="JGI Sequencing"/>
            <person name="King N."/>
            <person name="Westbrook M.J."/>
            <person name="Young S.L."/>
            <person name="Kuo A."/>
            <person name="Abedin M."/>
            <person name="Chapman J."/>
            <person name="Fairclough S."/>
            <person name="Hellsten U."/>
            <person name="Isogai Y."/>
            <person name="Letunic I."/>
            <person name="Marr M."/>
            <person name="Pincus D."/>
            <person name="Putnam N."/>
            <person name="Rokas A."/>
            <person name="Wright K.J."/>
            <person name="Zuzow R."/>
            <person name="Dirks W."/>
            <person name="Good M."/>
            <person name="Goodstein D."/>
            <person name="Lemons D."/>
            <person name="Li W."/>
            <person name="Lyons J.B."/>
            <person name="Morris A."/>
            <person name="Nichols S."/>
            <person name="Richter D.J."/>
            <person name="Salamov A."/>
            <person name="Bork P."/>
            <person name="Lim W.A."/>
            <person name="Manning G."/>
            <person name="Miller W.T."/>
            <person name="McGinnis W."/>
            <person name="Shapiro H."/>
            <person name="Tjian R."/>
            <person name="Grigoriev I.V."/>
            <person name="Rokhsar D."/>
        </authorList>
    </citation>
    <scope>NUCLEOTIDE SEQUENCE [LARGE SCALE GENOMIC DNA]</scope>
    <source>
        <strain evidence="7">MX1 / ATCC 50154</strain>
    </source>
</reference>
<dbReference type="OMA" id="CTCEADL"/>
<gene>
    <name evidence="6" type="ORF">MONBRDRAFT_25291</name>
</gene>
<proteinExistence type="predicted"/>
<dbReference type="FunFam" id="3.30.420.10:FF:000034">
    <property type="entry name" value="3'-5' exoribonuclease 1"/>
    <property type="match status" value="1"/>
</dbReference>
<accession>A9UYZ2</accession>
<evidence type="ECO:0000259" key="5">
    <source>
        <dbReference type="SMART" id="SM00479"/>
    </source>
</evidence>
<dbReference type="PANTHER" id="PTHR23044:SF61">
    <property type="entry name" value="3'-5' EXORIBONUCLEASE 1-RELATED"/>
    <property type="match status" value="1"/>
</dbReference>
<evidence type="ECO:0000313" key="7">
    <source>
        <dbReference type="Proteomes" id="UP000001357"/>
    </source>
</evidence>
<name>A9UYZ2_MONBE</name>
<feature type="region of interest" description="Disordered" evidence="4">
    <location>
        <begin position="73"/>
        <end position="92"/>
    </location>
</feature>
<dbReference type="RefSeq" id="XP_001745722.1">
    <property type="nucleotide sequence ID" value="XM_001745670.1"/>
</dbReference>
<keyword evidence="1" id="KW-0540">Nuclease</keyword>
<keyword evidence="2" id="KW-0378">Hydrolase</keyword>
<dbReference type="CDD" id="cd06133">
    <property type="entry name" value="ERI-1_3'hExo_like"/>
    <property type="match status" value="1"/>
</dbReference>
<dbReference type="GO" id="GO:0000175">
    <property type="term" value="F:3'-5'-RNA exonuclease activity"/>
    <property type="evidence" value="ECO:0007669"/>
    <property type="project" value="InterPro"/>
</dbReference>
<keyword evidence="7" id="KW-1185">Reference proteome</keyword>
<evidence type="ECO:0000256" key="2">
    <source>
        <dbReference type="ARBA" id="ARBA00022801"/>
    </source>
</evidence>
<evidence type="ECO:0000313" key="6">
    <source>
        <dbReference type="EMBL" id="EDQ89693.1"/>
    </source>
</evidence>
<sequence>MGDELVFDPHGGMAASHLPSLEDDTIKLSLINGLINNLSSEELSAELARLHLHDSGNKRVKTRRLKQHVKEIRTRAQRGASTARDDHAASDSSARQPFELVCVMDFEATCEEERSPFPHEIIEIPAILLDAKSGELLDTFQTYVRPKLNPQLSKFCTNLTGITQDQVDAAKLFPEAWQDFEDFLGKAVQKFKASHDVDDVRVLCASDGPWDFRDFLAFQCQLSQMDYPAVCQQWMDVRKRLTKHFKLKWAGPERAAYATGLDFMLQAVGLTFEGRPHSGIDDSRNIARLVQVLIDEGAQLSVTHDYNLSNCQIDLNLAKA</sequence>
<dbReference type="GO" id="GO:0003676">
    <property type="term" value="F:nucleic acid binding"/>
    <property type="evidence" value="ECO:0007669"/>
    <property type="project" value="InterPro"/>
</dbReference>
<dbReference type="SUPFAM" id="SSF53098">
    <property type="entry name" value="Ribonuclease H-like"/>
    <property type="match status" value="1"/>
</dbReference>
<dbReference type="InterPro" id="IPR013520">
    <property type="entry name" value="Ribonucl_H"/>
</dbReference>
<dbReference type="Proteomes" id="UP000001357">
    <property type="component" value="Unassembled WGS sequence"/>
</dbReference>
<dbReference type="eggNOG" id="KOG0542">
    <property type="taxonomic scope" value="Eukaryota"/>
</dbReference>
<evidence type="ECO:0000256" key="4">
    <source>
        <dbReference type="SAM" id="MobiDB-lite"/>
    </source>
</evidence>
<dbReference type="InterPro" id="IPR047201">
    <property type="entry name" value="ERI-1_3'hExo-like"/>
</dbReference>
<dbReference type="InterPro" id="IPR012337">
    <property type="entry name" value="RNaseH-like_sf"/>
</dbReference>
<dbReference type="Gene3D" id="3.30.420.10">
    <property type="entry name" value="Ribonuclease H-like superfamily/Ribonuclease H"/>
    <property type="match status" value="1"/>
</dbReference>